<dbReference type="InterPro" id="IPR036097">
    <property type="entry name" value="HisK_dim/P_sf"/>
</dbReference>
<comment type="cofactor">
    <cofactor evidence="2">
        <name>Mn(2+)</name>
        <dbReference type="ChEBI" id="CHEBI:29035"/>
    </cofactor>
</comment>
<evidence type="ECO:0000256" key="1">
    <source>
        <dbReference type="ARBA" id="ARBA00000085"/>
    </source>
</evidence>
<dbReference type="SMART" id="SM00304">
    <property type="entry name" value="HAMP"/>
    <property type="match status" value="1"/>
</dbReference>
<keyword evidence="13" id="KW-0460">Magnesium</keyword>
<evidence type="ECO:0000256" key="11">
    <source>
        <dbReference type="ARBA" id="ARBA00022801"/>
    </source>
</evidence>
<keyword evidence="10 24" id="KW-0418">Kinase</keyword>
<evidence type="ECO:0000313" key="24">
    <source>
        <dbReference type="EMBL" id="SFS12033.1"/>
    </source>
</evidence>
<keyword evidence="11" id="KW-0378">Hydrolase</keyword>
<keyword evidence="21" id="KW-0472">Membrane</keyword>
<dbReference type="SUPFAM" id="SSF47384">
    <property type="entry name" value="Homodimeric domain of signal transducing histidine kinase"/>
    <property type="match status" value="1"/>
</dbReference>
<dbReference type="Proteomes" id="UP000199024">
    <property type="component" value="Unassembled WGS sequence"/>
</dbReference>
<evidence type="ECO:0000256" key="3">
    <source>
        <dbReference type="ARBA" id="ARBA00001946"/>
    </source>
</evidence>
<evidence type="ECO:0000313" key="25">
    <source>
        <dbReference type="Proteomes" id="UP000199024"/>
    </source>
</evidence>
<dbReference type="PROSITE" id="PS50109">
    <property type="entry name" value="HIS_KIN"/>
    <property type="match status" value="1"/>
</dbReference>
<protein>
    <recommendedName>
        <fullName evidence="19">Signal transduction histidine-protein kinase/phosphatase MprB</fullName>
        <ecNumber evidence="5">2.7.13.3</ecNumber>
    </recommendedName>
    <alternativeName>
        <fullName evidence="20">Mycobacterial persistence regulator B</fullName>
    </alternativeName>
</protein>
<evidence type="ECO:0000256" key="15">
    <source>
        <dbReference type="ARBA" id="ARBA00023012"/>
    </source>
</evidence>
<dbReference type="PANTHER" id="PTHR44936">
    <property type="entry name" value="SENSOR PROTEIN CREC"/>
    <property type="match status" value="1"/>
</dbReference>
<feature type="transmembrane region" description="Helical" evidence="21">
    <location>
        <begin position="280"/>
        <end position="303"/>
    </location>
</feature>
<dbReference type="Pfam" id="PF02518">
    <property type="entry name" value="HATPase_c"/>
    <property type="match status" value="1"/>
</dbReference>
<evidence type="ECO:0000256" key="18">
    <source>
        <dbReference type="ARBA" id="ARBA00023211"/>
    </source>
</evidence>
<evidence type="ECO:0000256" key="17">
    <source>
        <dbReference type="ARBA" id="ARBA00023026"/>
    </source>
</evidence>
<keyword evidence="7" id="KW-0597">Phosphoprotein</keyword>
<proteinExistence type="predicted"/>
<evidence type="ECO:0000256" key="10">
    <source>
        <dbReference type="ARBA" id="ARBA00022777"/>
    </source>
</evidence>
<keyword evidence="16" id="KW-0346">Stress response</keyword>
<dbReference type="Pfam" id="PF00512">
    <property type="entry name" value="HisKA"/>
    <property type="match status" value="1"/>
</dbReference>
<dbReference type="SUPFAM" id="SSF55874">
    <property type="entry name" value="ATPase domain of HSP90 chaperone/DNA topoisomerase II/histidine kinase"/>
    <property type="match status" value="1"/>
</dbReference>
<dbReference type="Gene3D" id="1.10.287.130">
    <property type="match status" value="1"/>
</dbReference>
<keyword evidence="15" id="KW-0902">Two-component regulatory system</keyword>
<keyword evidence="6" id="KW-1003">Cell membrane</keyword>
<comment type="catalytic activity">
    <reaction evidence="1">
        <text>ATP + protein L-histidine = ADP + protein N-phospho-L-histidine.</text>
        <dbReference type="EC" id="2.7.13.3"/>
    </reaction>
</comment>
<comment type="cofactor">
    <cofactor evidence="3">
        <name>Mg(2+)</name>
        <dbReference type="ChEBI" id="CHEBI:18420"/>
    </cofactor>
</comment>
<dbReference type="GO" id="GO:0000155">
    <property type="term" value="F:phosphorelay sensor kinase activity"/>
    <property type="evidence" value="ECO:0007669"/>
    <property type="project" value="InterPro"/>
</dbReference>
<evidence type="ECO:0000256" key="21">
    <source>
        <dbReference type="SAM" id="Phobius"/>
    </source>
</evidence>
<dbReference type="SMART" id="SM00388">
    <property type="entry name" value="HisKA"/>
    <property type="match status" value="1"/>
</dbReference>
<evidence type="ECO:0000256" key="13">
    <source>
        <dbReference type="ARBA" id="ARBA00022842"/>
    </source>
</evidence>
<dbReference type="GO" id="GO:0005886">
    <property type="term" value="C:plasma membrane"/>
    <property type="evidence" value="ECO:0007669"/>
    <property type="project" value="UniProtKB-SubCell"/>
</dbReference>
<feature type="domain" description="HAMP" evidence="23">
    <location>
        <begin position="301"/>
        <end position="353"/>
    </location>
</feature>
<dbReference type="InterPro" id="IPR005467">
    <property type="entry name" value="His_kinase_dom"/>
</dbReference>
<keyword evidence="17" id="KW-0843">Virulence</keyword>
<evidence type="ECO:0000256" key="8">
    <source>
        <dbReference type="ARBA" id="ARBA00022679"/>
    </source>
</evidence>
<feature type="domain" description="Histidine kinase" evidence="22">
    <location>
        <begin position="370"/>
        <end position="590"/>
    </location>
</feature>
<evidence type="ECO:0000256" key="14">
    <source>
        <dbReference type="ARBA" id="ARBA00022912"/>
    </source>
</evidence>
<evidence type="ECO:0000256" key="5">
    <source>
        <dbReference type="ARBA" id="ARBA00012438"/>
    </source>
</evidence>
<dbReference type="PROSITE" id="PS50885">
    <property type="entry name" value="HAMP"/>
    <property type="match status" value="1"/>
</dbReference>
<keyword evidence="9" id="KW-0547">Nucleotide-binding</keyword>
<dbReference type="CDD" id="cd00075">
    <property type="entry name" value="HATPase"/>
    <property type="match status" value="1"/>
</dbReference>
<dbReference type="GO" id="GO:0005524">
    <property type="term" value="F:ATP binding"/>
    <property type="evidence" value="ECO:0007669"/>
    <property type="project" value="UniProtKB-KW"/>
</dbReference>
<keyword evidence="14" id="KW-0904">Protein phosphatase</keyword>
<dbReference type="InterPro" id="IPR004358">
    <property type="entry name" value="Sig_transdc_His_kin-like_C"/>
</dbReference>
<dbReference type="EC" id="2.7.13.3" evidence="5"/>
<keyword evidence="21" id="KW-0812">Transmembrane</keyword>
<dbReference type="InterPro" id="IPR050980">
    <property type="entry name" value="2C_sensor_his_kinase"/>
</dbReference>
<dbReference type="InterPro" id="IPR036890">
    <property type="entry name" value="HATPase_C_sf"/>
</dbReference>
<accession>A0A1I6M8S4</accession>
<evidence type="ECO:0000259" key="22">
    <source>
        <dbReference type="PROSITE" id="PS50109"/>
    </source>
</evidence>
<evidence type="ECO:0000259" key="23">
    <source>
        <dbReference type="PROSITE" id="PS50885"/>
    </source>
</evidence>
<evidence type="ECO:0000256" key="20">
    <source>
        <dbReference type="ARBA" id="ARBA00041776"/>
    </source>
</evidence>
<keyword evidence="12" id="KW-0067">ATP-binding</keyword>
<dbReference type="InterPro" id="IPR003661">
    <property type="entry name" value="HisK_dim/P_dom"/>
</dbReference>
<organism evidence="24 25">
    <name type="scientific">Granulicella pectinivorans</name>
    <dbReference type="NCBI Taxonomy" id="474950"/>
    <lineage>
        <taxon>Bacteria</taxon>
        <taxon>Pseudomonadati</taxon>
        <taxon>Acidobacteriota</taxon>
        <taxon>Terriglobia</taxon>
        <taxon>Terriglobales</taxon>
        <taxon>Acidobacteriaceae</taxon>
        <taxon>Granulicella</taxon>
    </lineage>
</organism>
<evidence type="ECO:0000256" key="12">
    <source>
        <dbReference type="ARBA" id="ARBA00022840"/>
    </source>
</evidence>
<evidence type="ECO:0000256" key="4">
    <source>
        <dbReference type="ARBA" id="ARBA00004651"/>
    </source>
</evidence>
<dbReference type="EMBL" id="FOZL01000001">
    <property type="protein sequence ID" value="SFS12033.1"/>
    <property type="molecule type" value="Genomic_DNA"/>
</dbReference>
<dbReference type="CDD" id="cd06225">
    <property type="entry name" value="HAMP"/>
    <property type="match status" value="1"/>
</dbReference>
<keyword evidence="18" id="KW-0464">Manganese</keyword>
<name>A0A1I6M8S4_9BACT</name>
<keyword evidence="21" id="KW-1133">Transmembrane helix</keyword>
<evidence type="ECO:0000256" key="6">
    <source>
        <dbReference type="ARBA" id="ARBA00022475"/>
    </source>
</evidence>
<dbReference type="AlphaFoldDB" id="A0A1I6M8S4"/>
<evidence type="ECO:0000256" key="2">
    <source>
        <dbReference type="ARBA" id="ARBA00001936"/>
    </source>
</evidence>
<evidence type="ECO:0000256" key="19">
    <source>
        <dbReference type="ARBA" id="ARBA00040454"/>
    </source>
</evidence>
<reference evidence="24 25" key="1">
    <citation type="submission" date="2016-10" db="EMBL/GenBank/DDBJ databases">
        <authorList>
            <person name="de Groot N.N."/>
        </authorList>
    </citation>
    <scope>NUCLEOTIDE SEQUENCE [LARGE SCALE GENOMIC DNA]</scope>
    <source>
        <strain evidence="24 25">DSM 21001</strain>
    </source>
</reference>
<dbReference type="CDD" id="cd00082">
    <property type="entry name" value="HisKA"/>
    <property type="match status" value="1"/>
</dbReference>
<evidence type="ECO:0000256" key="16">
    <source>
        <dbReference type="ARBA" id="ARBA00023016"/>
    </source>
</evidence>
<dbReference type="Pfam" id="PF00672">
    <property type="entry name" value="HAMP"/>
    <property type="match status" value="1"/>
</dbReference>
<dbReference type="InterPro" id="IPR003594">
    <property type="entry name" value="HATPase_dom"/>
</dbReference>
<dbReference type="PANTHER" id="PTHR44936:SF9">
    <property type="entry name" value="SENSOR PROTEIN CREC"/>
    <property type="match status" value="1"/>
</dbReference>
<dbReference type="PRINTS" id="PR00344">
    <property type="entry name" value="BCTRLSENSOR"/>
</dbReference>
<dbReference type="SMART" id="SM00387">
    <property type="entry name" value="HATPase_c"/>
    <property type="match status" value="1"/>
</dbReference>
<evidence type="ECO:0000256" key="9">
    <source>
        <dbReference type="ARBA" id="ARBA00022741"/>
    </source>
</evidence>
<dbReference type="GO" id="GO:0004721">
    <property type="term" value="F:phosphoprotein phosphatase activity"/>
    <property type="evidence" value="ECO:0007669"/>
    <property type="project" value="UniProtKB-KW"/>
</dbReference>
<sequence>MRRGRPGIRQSLFFVLLAIVVVMTALFLLLASFTVNRQIGRTSLAEMARSRDTFQAVEQQRQDLLLRQTALLSELPSLKALMTTNDQATIVDAGKTFWQTSGSDIFALMRPDGTVLAVYSKGHSLAVDDCAPALDRARDTPYRTTLMLSSGRLFEVATEPISFATGEQRRVLGYVSTGYELNDRLATMIGRSPAGQVIFATSDRLIASTLDATQARDLATAITANLSTNDTPHTLKSGDESYLSSSIQLQGATDTTPPIYLVLLQSDKEKRALLRQLNGGILAIGLLLLLVGGGMALALAGTVTRPLDGLLRSTRQMARGETFATVPATGPHELRELREAFEKMHAEVLSSQVKLIEGERQATIGRLASSISHDLRHYLSPIYANAEFLSTKNLPRGERTELLGEITESARGMTELLDAILTFSRTGIAVQLAPDSITAAARRALAMLQPHPDARGVAIRVGDLAELAGYIDGKELQRAVYNLLLNACQAARRSSSPPTINITIQQEIEQNGNTFAAIRILDNGEGVREEIALHLFEPFVSAGKESGIGLGLALVKRIVDAHGGRAGMRRVEDCAAGWQTEFFMLIPSEPVMPSVLAGEASLGVKP</sequence>
<comment type="subcellular location">
    <subcellularLocation>
        <location evidence="4">Cell membrane</location>
        <topology evidence="4">Multi-pass membrane protein</topology>
    </subcellularLocation>
</comment>
<dbReference type="InterPro" id="IPR003660">
    <property type="entry name" value="HAMP_dom"/>
</dbReference>
<dbReference type="Gene3D" id="3.30.565.10">
    <property type="entry name" value="Histidine kinase-like ATPase, C-terminal domain"/>
    <property type="match status" value="1"/>
</dbReference>
<dbReference type="STRING" id="474950.SAMN05421771_2051"/>
<gene>
    <name evidence="24" type="ORF">SAMN05421771_2051</name>
</gene>
<keyword evidence="25" id="KW-1185">Reference proteome</keyword>
<keyword evidence="8" id="KW-0808">Transferase</keyword>
<feature type="transmembrane region" description="Helical" evidence="21">
    <location>
        <begin position="12"/>
        <end position="33"/>
    </location>
</feature>
<evidence type="ECO:0000256" key="7">
    <source>
        <dbReference type="ARBA" id="ARBA00022553"/>
    </source>
</evidence>
<dbReference type="Gene3D" id="6.10.340.10">
    <property type="match status" value="1"/>
</dbReference>